<dbReference type="WBParaSite" id="PTRK_0001671000.1">
    <property type="protein sequence ID" value="PTRK_0001671000.1"/>
    <property type="gene ID" value="PTRK_0001671000"/>
</dbReference>
<keyword evidence="3" id="KW-1185">Reference proteome</keyword>
<feature type="compositionally biased region" description="Acidic residues" evidence="1">
    <location>
        <begin position="36"/>
        <end position="111"/>
    </location>
</feature>
<feature type="signal peptide" evidence="2">
    <location>
        <begin position="1"/>
        <end position="20"/>
    </location>
</feature>
<sequence>MKLSLTILVLFVSLLCLVLARPPRRHSQGRGVYYDDSGDLSEYDDCDDSYENDPIGEGDVIYSEDYDCDEEESEESQEEETEDEVSQEDPEDEELEGSQEDPEDEESEADTESQALRRPVPKKQLQKLKKKPIMGIRRKRQDKKNSQQKKPSSKKSQKKSPVKKPDSQSR</sequence>
<keyword evidence="2" id="KW-0732">Signal</keyword>
<evidence type="ECO:0000313" key="5">
    <source>
        <dbReference type="WBParaSite" id="PTRK_0001764500.1"/>
    </source>
</evidence>
<feature type="region of interest" description="Disordered" evidence="1">
    <location>
        <begin position="26"/>
        <end position="170"/>
    </location>
</feature>
<evidence type="ECO:0000313" key="3">
    <source>
        <dbReference type="Proteomes" id="UP000038045"/>
    </source>
</evidence>
<feature type="chain" id="PRO_5009790757" evidence="2">
    <location>
        <begin position="21"/>
        <end position="170"/>
    </location>
</feature>
<proteinExistence type="predicted"/>
<feature type="compositionally biased region" description="Basic residues" evidence="1">
    <location>
        <begin position="151"/>
        <end position="162"/>
    </location>
</feature>
<reference evidence="4 5" key="1">
    <citation type="submission" date="2017-02" db="UniProtKB">
        <authorList>
            <consortium name="WormBaseParasite"/>
        </authorList>
    </citation>
    <scope>IDENTIFICATION</scope>
</reference>
<dbReference type="Proteomes" id="UP000038045">
    <property type="component" value="Unplaced"/>
</dbReference>
<dbReference type="WBParaSite" id="PTRK_0001764500.1">
    <property type="protein sequence ID" value="PTRK_0001764500.1"/>
    <property type="gene ID" value="PTRK_0001764500"/>
</dbReference>
<feature type="compositionally biased region" description="Basic residues" evidence="1">
    <location>
        <begin position="119"/>
        <end position="142"/>
    </location>
</feature>
<evidence type="ECO:0000256" key="1">
    <source>
        <dbReference type="SAM" id="MobiDB-lite"/>
    </source>
</evidence>
<organism evidence="3 5">
    <name type="scientific">Parastrongyloides trichosuri</name>
    <name type="common">Possum-specific nematode worm</name>
    <dbReference type="NCBI Taxonomy" id="131310"/>
    <lineage>
        <taxon>Eukaryota</taxon>
        <taxon>Metazoa</taxon>
        <taxon>Ecdysozoa</taxon>
        <taxon>Nematoda</taxon>
        <taxon>Chromadorea</taxon>
        <taxon>Rhabditida</taxon>
        <taxon>Tylenchina</taxon>
        <taxon>Panagrolaimomorpha</taxon>
        <taxon>Strongyloidoidea</taxon>
        <taxon>Strongyloididae</taxon>
        <taxon>Parastrongyloides</taxon>
    </lineage>
</organism>
<evidence type="ECO:0000256" key="2">
    <source>
        <dbReference type="SAM" id="SignalP"/>
    </source>
</evidence>
<evidence type="ECO:0000313" key="4">
    <source>
        <dbReference type="WBParaSite" id="PTRK_0001671000.1"/>
    </source>
</evidence>
<protein>
    <submittedName>
        <fullName evidence="4 5">BZIP domain-containing protein</fullName>
    </submittedName>
</protein>
<name>A0A0N5A6M2_PARTI</name>
<dbReference type="AlphaFoldDB" id="A0A0N5A6M2"/>
<accession>A0A0N5A6M2</accession>